<feature type="transmembrane region" description="Helical" evidence="7">
    <location>
        <begin position="337"/>
        <end position="357"/>
    </location>
</feature>
<feature type="transmembrane region" description="Helical" evidence="7">
    <location>
        <begin position="720"/>
        <end position="747"/>
    </location>
</feature>
<name>A0A853BVX5_9ACTN</name>
<keyword evidence="4 7" id="KW-1133">Transmembrane helix</keyword>
<dbReference type="Proteomes" id="UP000530424">
    <property type="component" value="Unassembled WGS sequence"/>
</dbReference>
<dbReference type="InterPro" id="IPR050250">
    <property type="entry name" value="Macrolide_Exporter_MacB"/>
</dbReference>
<dbReference type="AlphaFoldDB" id="A0A853BVX5"/>
<evidence type="ECO:0000256" key="2">
    <source>
        <dbReference type="ARBA" id="ARBA00022475"/>
    </source>
</evidence>
<evidence type="ECO:0000256" key="1">
    <source>
        <dbReference type="ARBA" id="ARBA00004651"/>
    </source>
</evidence>
<accession>A0A853BVX5</accession>
<organism evidence="10 11">
    <name type="scientific">Nocardioides thalensis</name>
    <dbReference type="NCBI Taxonomy" id="1914755"/>
    <lineage>
        <taxon>Bacteria</taxon>
        <taxon>Bacillati</taxon>
        <taxon>Actinomycetota</taxon>
        <taxon>Actinomycetes</taxon>
        <taxon>Propionibacteriales</taxon>
        <taxon>Nocardioidaceae</taxon>
        <taxon>Nocardioides</taxon>
    </lineage>
</organism>
<comment type="similarity">
    <text evidence="6">Belongs to the ABC-4 integral membrane protein family.</text>
</comment>
<dbReference type="PANTHER" id="PTHR30572:SF4">
    <property type="entry name" value="ABC TRANSPORTER PERMEASE YTRF"/>
    <property type="match status" value="1"/>
</dbReference>
<comment type="subcellular location">
    <subcellularLocation>
        <location evidence="1">Cell membrane</location>
        <topology evidence="1">Multi-pass membrane protein</topology>
    </subcellularLocation>
</comment>
<dbReference type="Pfam" id="PF02687">
    <property type="entry name" value="FtsX"/>
    <property type="match status" value="2"/>
</dbReference>
<dbReference type="GO" id="GO:0005886">
    <property type="term" value="C:plasma membrane"/>
    <property type="evidence" value="ECO:0007669"/>
    <property type="project" value="UniProtKB-SubCell"/>
</dbReference>
<evidence type="ECO:0000313" key="11">
    <source>
        <dbReference type="Proteomes" id="UP000530424"/>
    </source>
</evidence>
<feature type="transmembrane region" description="Helical" evidence="7">
    <location>
        <begin position="295"/>
        <end position="317"/>
    </location>
</feature>
<protein>
    <submittedName>
        <fullName evidence="10">Putative ABC transport system permease protein</fullName>
    </submittedName>
</protein>
<keyword evidence="5 7" id="KW-0472">Membrane</keyword>
<feature type="transmembrane region" description="Helical" evidence="7">
    <location>
        <begin position="767"/>
        <end position="786"/>
    </location>
</feature>
<dbReference type="Pfam" id="PF12704">
    <property type="entry name" value="MacB_PCD"/>
    <property type="match status" value="1"/>
</dbReference>
<dbReference type="InterPro" id="IPR003838">
    <property type="entry name" value="ABC3_permease_C"/>
</dbReference>
<feature type="transmembrane region" description="Helical" evidence="7">
    <location>
        <begin position="242"/>
        <end position="268"/>
    </location>
</feature>
<evidence type="ECO:0000259" key="9">
    <source>
        <dbReference type="Pfam" id="PF12704"/>
    </source>
</evidence>
<reference evidence="10 11" key="1">
    <citation type="submission" date="2020-07" db="EMBL/GenBank/DDBJ databases">
        <title>Sequencing the genomes of 1000 actinobacteria strains.</title>
        <authorList>
            <person name="Klenk H.-P."/>
        </authorList>
    </citation>
    <scope>NUCLEOTIDE SEQUENCE [LARGE SCALE GENOMIC DNA]</scope>
    <source>
        <strain evidence="10 11">DSM 103833</strain>
    </source>
</reference>
<evidence type="ECO:0000256" key="7">
    <source>
        <dbReference type="SAM" id="Phobius"/>
    </source>
</evidence>
<comment type="caution">
    <text evidence="10">The sequence shown here is derived from an EMBL/GenBank/DDBJ whole genome shotgun (WGS) entry which is preliminary data.</text>
</comment>
<keyword evidence="2" id="KW-1003">Cell membrane</keyword>
<dbReference type="GO" id="GO:0022857">
    <property type="term" value="F:transmembrane transporter activity"/>
    <property type="evidence" value="ECO:0007669"/>
    <property type="project" value="TreeGrafter"/>
</dbReference>
<evidence type="ECO:0000256" key="6">
    <source>
        <dbReference type="ARBA" id="ARBA00038076"/>
    </source>
</evidence>
<gene>
    <name evidence="10" type="ORF">HNR19_000127</name>
</gene>
<feature type="transmembrane region" description="Helical" evidence="7">
    <location>
        <begin position="414"/>
        <end position="437"/>
    </location>
</feature>
<proteinExistence type="inferred from homology"/>
<keyword evidence="11" id="KW-1185">Reference proteome</keyword>
<evidence type="ECO:0000313" key="10">
    <source>
        <dbReference type="EMBL" id="NYI99428.1"/>
    </source>
</evidence>
<feature type="domain" description="MacB-like periplasmic core" evidence="9">
    <location>
        <begin position="18"/>
        <end position="187"/>
    </location>
</feature>
<evidence type="ECO:0000256" key="3">
    <source>
        <dbReference type="ARBA" id="ARBA00022692"/>
    </source>
</evidence>
<evidence type="ECO:0000259" key="8">
    <source>
        <dbReference type="Pfam" id="PF02687"/>
    </source>
</evidence>
<dbReference type="EMBL" id="JACCFP010000001">
    <property type="protein sequence ID" value="NYI99428.1"/>
    <property type="molecule type" value="Genomic_DNA"/>
</dbReference>
<feature type="transmembrane region" description="Helical" evidence="7">
    <location>
        <begin position="388"/>
        <end position="408"/>
    </location>
</feature>
<feature type="domain" description="ABC3 transporter permease C-terminal" evidence="8">
    <location>
        <begin position="246"/>
        <end position="367"/>
    </location>
</feature>
<evidence type="ECO:0000256" key="4">
    <source>
        <dbReference type="ARBA" id="ARBA00022989"/>
    </source>
</evidence>
<dbReference type="InterPro" id="IPR025857">
    <property type="entry name" value="MacB_PCD"/>
</dbReference>
<feature type="transmembrane region" description="Helical" evidence="7">
    <location>
        <begin position="470"/>
        <end position="490"/>
    </location>
</feature>
<sequence length="803" mass="82310">MRTVLLASLRVHARRYVAALLAVAIGVAFVVVTAALSSAARDGLVAGLDEPYAGADVVVDKPPAEDAVRLLDEAAGHDADAWLVGWTMQPVARDGTVLDAEADIAQVPDPADRRWQLLEDGRFPERSGEALVDDDAARAAGVVVGDRLTIGTGDRALDVEVVGLAESPSAFSSAAVWLRWDDLVRWEDSLYVSSVAWAGPGDHDAEVAVVEGIARGGDALTVADFVRRVQKEVNNGVDVARIVLLVFATIALTVAVIVINNTFAILFAQRARDLALLRCVGATRRQLVRAVRLESLALGVVAAAVGAVAGLGAGHGLVALVRSAWPDVLLGRAEVGAGWVLGAAAVGIAVTLLAASLPTRRVAGMSPLAALRPDDSASVATGTGRRRLAAGVATVATGFVLLVLSVVAHALPALLVGGVVTFAGVLVLGPVLVPGLIRAAGTALRRVLGPAGRLAGVNAVRNPRRTAATAASLLIGVTLTTAVLTGTASARGALDGLMDRDHPIDVAVTSPAANLPDDVLTGVLDTPGVEDAVAIRGVVAEVEGADGPVTVLAPEAGEVTHSPVLATDDRQLRVSRELAADLPRRVTMRVGDREQELRVVGDEGFGDAALVTPATLAELTATPELRAVWVRATDGADGEELGSMLTALARSADVENGLVKREYVDLQLDVMTGSIVGLLAVAVVIALVGIANTLGLSVLERGREHALLRALGLTRRQLRTMLATEAVLLAVVATLLGTTLGVAFAGFGVEAMIEPVAAGADLVLPGWQLALTVVIAAVAGLVACVLPARRAARVAPAAGLALD</sequence>
<feature type="domain" description="ABC3 transporter permease C-terminal" evidence="8">
    <location>
        <begin position="678"/>
        <end position="794"/>
    </location>
</feature>
<dbReference type="RefSeq" id="WP_179666082.1">
    <property type="nucleotide sequence ID" value="NZ_JACCFP010000001.1"/>
</dbReference>
<evidence type="ECO:0000256" key="5">
    <source>
        <dbReference type="ARBA" id="ARBA00023136"/>
    </source>
</evidence>
<feature type="transmembrane region" description="Helical" evidence="7">
    <location>
        <begin position="675"/>
        <end position="699"/>
    </location>
</feature>
<keyword evidence="3 7" id="KW-0812">Transmembrane</keyword>
<dbReference type="PANTHER" id="PTHR30572">
    <property type="entry name" value="MEMBRANE COMPONENT OF TRANSPORTER-RELATED"/>
    <property type="match status" value="1"/>
</dbReference>